<dbReference type="EMBL" id="MF541405">
    <property type="protein sequence ID" value="ATE85079.1"/>
    <property type="molecule type" value="Genomic_DNA"/>
</dbReference>
<accession>A0A291AVN4</accession>
<dbReference type="Proteomes" id="UP000224408">
    <property type="component" value="Segment"/>
</dbReference>
<evidence type="ECO:0000313" key="2">
    <source>
        <dbReference type="Proteomes" id="UP000224408"/>
    </source>
</evidence>
<sequence length="31" mass="3468">MTSTYLFTLFVSALLLGTAMGLWLGSEIFRK</sequence>
<reference evidence="1 2" key="1">
    <citation type="submission" date="2017-07" db="EMBL/GenBank/DDBJ databases">
        <authorList>
            <person name="Garcia A."/>
            <person name="Furgeson L."/>
            <person name="Delwel I."/>
            <person name="Layton S."/>
            <person name="Nayek S."/>
            <person name="Bhuiyan S."/>
            <person name="Layton S.R."/>
            <person name="Lamson-Kim T."/>
            <person name="Hughes L.E."/>
            <person name="Garlena R.A."/>
            <person name="Russell D.A."/>
            <person name="Pope W.H."/>
            <person name="Jacobs-Sera D."/>
            <person name="Hendrix R.W."/>
            <person name="Hatfull G.F."/>
        </authorList>
    </citation>
    <scope>NUCLEOTIDE SEQUENCE [LARGE SCALE GENOMIC DNA]</scope>
</reference>
<proteinExistence type="predicted"/>
<name>A0A291AVN4_9CAUD</name>
<evidence type="ECO:0000313" key="1">
    <source>
        <dbReference type="EMBL" id="ATE85079.1"/>
    </source>
</evidence>
<protein>
    <submittedName>
        <fullName evidence="1">Uncharacterized protein</fullName>
    </submittedName>
</protein>
<gene>
    <name evidence="1" type="ORF">SEA_CELESTE_53</name>
</gene>
<organism evidence="1 2">
    <name type="scientific">Streptomyces phage Celeste</name>
    <dbReference type="NCBI Taxonomy" id="2024288"/>
    <lineage>
        <taxon>Viruses</taxon>
        <taxon>Duplodnaviria</taxon>
        <taxon>Heunggongvirae</taxon>
        <taxon>Uroviricota</taxon>
        <taxon>Caudoviricetes</taxon>
        <taxon>Arquatrovirinae</taxon>
        <taxon>Likavirus</taxon>
        <taxon>Likavirus zemlya</taxon>
    </lineage>
</organism>